<keyword evidence="1" id="KW-0547">Nucleotide-binding</keyword>
<dbReference type="Proteomes" id="UP000027456">
    <property type="component" value="Unassembled WGS sequence"/>
</dbReference>
<dbReference type="InterPro" id="IPR027417">
    <property type="entry name" value="P-loop_NTPase"/>
</dbReference>
<proteinExistence type="predicted"/>
<dbReference type="GO" id="GO:0032543">
    <property type="term" value="P:mitochondrial translation"/>
    <property type="evidence" value="ECO:0007669"/>
    <property type="project" value="TreeGrafter"/>
</dbReference>
<organism evidence="4 5">
    <name type="scientific">Rhizoctonia solani 123E</name>
    <dbReference type="NCBI Taxonomy" id="1423351"/>
    <lineage>
        <taxon>Eukaryota</taxon>
        <taxon>Fungi</taxon>
        <taxon>Dikarya</taxon>
        <taxon>Basidiomycota</taxon>
        <taxon>Agaricomycotina</taxon>
        <taxon>Agaricomycetes</taxon>
        <taxon>Cantharellales</taxon>
        <taxon>Ceratobasidiaceae</taxon>
        <taxon>Rhizoctonia</taxon>
    </lineage>
</organism>
<dbReference type="AlphaFoldDB" id="A0A074RXR5"/>
<dbReference type="InterPro" id="IPR006073">
    <property type="entry name" value="GTP-bd"/>
</dbReference>
<dbReference type="GO" id="GO:0003924">
    <property type="term" value="F:GTPase activity"/>
    <property type="evidence" value="ECO:0007669"/>
    <property type="project" value="TreeGrafter"/>
</dbReference>
<name>A0A074RXR5_9AGAM</name>
<dbReference type="GO" id="GO:0005525">
    <property type="term" value="F:GTP binding"/>
    <property type="evidence" value="ECO:0007669"/>
    <property type="project" value="UniProtKB-KW"/>
</dbReference>
<keyword evidence="5" id="KW-1185">Reference proteome</keyword>
<dbReference type="EMBL" id="AZST01000364">
    <property type="protein sequence ID" value="KEP49428.1"/>
    <property type="molecule type" value="Genomic_DNA"/>
</dbReference>
<feature type="domain" description="G" evidence="3">
    <location>
        <begin position="134"/>
        <end position="200"/>
    </location>
</feature>
<comment type="caution">
    <text evidence="4">The sequence shown here is derived from an EMBL/GenBank/DDBJ whole genome shotgun (WGS) entry which is preliminary data.</text>
</comment>
<gene>
    <name evidence="4" type="ORF">V565_100640</name>
</gene>
<evidence type="ECO:0000256" key="1">
    <source>
        <dbReference type="ARBA" id="ARBA00022741"/>
    </source>
</evidence>
<reference evidence="4 5" key="1">
    <citation type="submission" date="2013-12" db="EMBL/GenBank/DDBJ databases">
        <authorList>
            <person name="Cubeta M."/>
            <person name="Pakala S."/>
            <person name="Fedorova N."/>
            <person name="Thomas E."/>
            <person name="Dean R."/>
            <person name="Jabaji S."/>
            <person name="Neate S."/>
            <person name="Toda T."/>
            <person name="Tavantzis S."/>
            <person name="Vilgalys R."/>
            <person name="Bharathan N."/>
            <person name="Pakala S."/>
            <person name="Losada L.S."/>
            <person name="Zafar N."/>
            <person name="Nierman W."/>
        </authorList>
    </citation>
    <scope>NUCLEOTIDE SEQUENCE [LARGE SCALE GENOMIC DNA]</scope>
    <source>
        <strain evidence="4 5">123E</strain>
    </source>
</reference>
<dbReference type="PANTHER" id="PTHR45782">
    <property type="entry name" value="MITOCHONDRIAL RIBOSOME-ASSOCIATED GTPASE 1"/>
    <property type="match status" value="1"/>
</dbReference>
<dbReference type="OrthoDB" id="269151at2759"/>
<keyword evidence="2" id="KW-0342">GTP-binding</keyword>
<keyword evidence="4" id="KW-0378">Hydrolase</keyword>
<dbReference type="HOGENOM" id="CLU_011106_0_4_1"/>
<protein>
    <submittedName>
        <fullName evidence="4">Putative P-loop nucleoside triphosphate hydrolase</fullName>
    </submittedName>
</protein>
<dbReference type="Gene3D" id="1.10.1580.10">
    <property type="match status" value="1"/>
</dbReference>
<sequence length="382" mass="42992">MKAPPLLPIAPSWYPGHMRRFFTRLPELLARTHIVLEARDSRLPLTSINPEFEAALERWRQSRSNGLCERIVVYTKRDLMPRWGEEPLRKVLSKHFNHRVHFTAEGKPHTIRRLHSDIVSLVKDRADQSSAFNVLVIGMPNVGKSTLLNGLRWINTAGAAKALRTSPLPGLTRTTSTPLKLHTDPLIYSVDTPGVMVPFLGRGEAGKERAMKLALAGNLAGIKESLFDTETMCSYLLHKLYLFNPKAPAYMSVLPPSSPEPTTTGEFLESLATRLGALQKGGCLDLERAERWFVHWWRTGGVIDHPSPFGWGFDFDFTPLLSGEAQPPGEEEVASLMETVVDDYVETLRSESEDRVSLRQEKKATREAKIKARMQRRANAIH</sequence>
<evidence type="ECO:0000313" key="4">
    <source>
        <dbReference type="EMBL" id="KEP49428.1"/>
    </source>
</evidence>
<dbReference type="SUPFAM" id="SSF52540">
    <property type="entry name" value="P-loop containing nucleoside triphosphate hydrolases"/>
    <property type="match status" value="1"/>
</dbReference>
<dbReference type="PANTHER" id="PTHR45782:SF4">
    <property type="entry name" value="MITOCHONDRIAL RIBOSOME-ASSOCIATED GTPASE 1"/>
    <property type="match status" value="1"/>
</dbReference>
<dbReference type="GO" id="GO:0005739">
    <property type="term" value="C:mitochondrion"/>
    <property type="evidence" value="ECO:0007669"/>
    <property type="project" value="TreeGrafter"/>
</dbReference>
<accession>A0A074RXR5</accession>
<evidence type="ECO:0000259" key="3">
    <source>
        <dbReference type="Pfam" id="PF01926"/>
    </source>
</evidence>
<evidence type="ECO:0000313" key="5">
    <source>
        <dbReference type="Proteomes" id="UP000027456"/>
    </source>
</evidence>
<dbReference type="Pfam" id="PF01926">
    <property type="entry name" value="MMR_HSR1"/>
    <property type="match status" value="1"/>
</dbReference>
<dbReference type="STRING" id="1423351.A0A074RXR5"/>
<dbReference type="InterPro" id="IPR023179">
    <property type="entry name" value="GTP-bd_ortho_bundle_sf"/>
</dbReference>
<dbReference type="Gene3D" id="3.40.50.300">
    <property type="entry name" value="P-loop containing nucleotide triphosphate hydrolases"/>
    <property type="match status" value="1"/>
</dbReference>
<evidence type="ECO:0000256" key="2">
    <source>
        <dbReference type="ARBA" id="ARBA00023134"/>
    </source>
</evidence>